<dbReference type="AlphaFoldDB" id="A0A7W3PK78"/>
<dbReference type="EMBL" id="JACGWW010000005">
    <property type="protein sequence ID" value="MBA8814514.1"/>
    <property type="molecule type" value="Genomic_DNA"/>
</dbReference>
<protein>
    <submittedName>
        <fullName evidence="1">Uncharacterized protein</fullName>
    </submittedName>
</protein>
<sequence>MTASDLRHVELAPTEAMDLSELFVDRLGHADLAA</sequence>
<gene>
    <name evidence="1" type="ORF">FB463_002787</name>
</gene>
<accession>A0A7W3PK78</accession>
<name>A0A7W3PK78_9MICO</name>
<proteinExistence type="predicted"/>
<dbReference type="Proteomes" id="UP000522688">
    <property type="component" value="Unassembled WGS sequence"/>
</dbReference>
<comment type="caution">
    <text evidence="1">The sequence shown here is derived from an EMBL/GenBank/DDBJ whole genome shotgun (WGS) entry which is preliminary data.</text>
</comment>
<reference evidence="1 2" key="1">
    <citation type="submission" date="2020-07" db="EMBL/GenBank/DDBJ databases">
        <title>Sequencing the genomes of 1000 actinobacteria strains.</title>
        <authorList>
            <person name="Klenk H.-P."/>
        </authorList>
    </citation>
    <scope>NUCLEOTIDE SEQUENCE [LARGE SCALE GENOMIC DNA]</scope>
    <source>
        <strain evidence="1 2">DSM 10309</strain>
    </source>
</reference>
<evidence type="ECO:0000313" key="1">
    <source>
        <dbReference type="EMBL" id="MBA8814514.1"/>
    </source>
</evidence>
<organism evidence="1 2">
    <name type="scientific">Frigoribacterium faeni</name>
    <dbReference type="NCBI Taxonomy" id="145483"/>
    <lineage>
        <taxon>Bacteria</taxon>
        <taxon>Bacillati</taxon>
        <taxon>Actinomycetota</taxon>
        <taxon>Actinomycetes</taxon>
        <taxon>Micrococcales</taxon>
        <taxon>Microbacteriaceae</taxon>
        <taxon>Frigoribacterium</taxon>
    </lineage>
</organism>
<evidence type="ECO:0000313" key="2">
    <source>
        <dbReference type="Proteomes" id="UP000522688"/>
    </source>
</evidence>